<accession>A0A0P9D5A8</accession>
<gene>
    <name evidence="2" type="ORF">SE17_27525</name>
</gene>
<dbReference type="EMBL" id="LJCR01001450">
    <property type="protein sequence ID" value="KPV50340.1"/>
    <property type="molecule type" value="Genomic_DNA"/>
</dbReference>
<evidence type="ECO:0000313" key="3">
    <source>
        <dbReference type="Proteomes" id="UP000050509"/>
    </source>
</evidence>
<dbReference type="AlphaFoldDB" id="A0A0P9D5A8"/>
<dbReference type="InterPro" id="IPR019734">
    <property type="entry name" value="TPR_rpt"/>
</dbReference>
<dbReference type="SUPFAM" id="SSF48452">
    <property type="entry name" value="TPR-like"/>
    <property type="match status" value="2"/>
</dbReference>
<dbReference type="Gene3D" id="1.25.40.10">
    <property type="entry name" value="Tetratricopeptide repeat domain"/>
    <property type="match status" value="2"/>
</dbReference>
<dbReference type="InterPro" id="IPR011990">
    <property type="entry name" value="TPR-like_helical_dom_sf"/>
</dbReference>
<dbReference type="Pfam" id="PF13424">
    <property type="entry name" value="TPR_12"/>
    <property type="match status" value="1"/>
</dbReference>
<proteinExistence type="predicted"/>
<evidence type="ECO:0000256" key="1">
    <source>
        <dbReference type="SAM" id="Coils"/>
    </source>
</evidence>
<evidence type="ECO:0000313" key="2">
    <source>
        <dbReference type="EMBL" id="KPV50340.1"/>
    </source>
</evidence>
<dbReference type="SMART" id="SM00028">
    <property type="entry name" value="TPR"/>
    <property type="match status" value="8"/>
</dbReference>
<dbReference type="Proteomes" id="UP000050509">
    <property type="component" value="Unassembled WGS sequence"/>
</dbReference>
<comment type="caution">
    <text evidence="2">The sequence shown here is derived from an EMBL/GenBank/DDBJ whole genome shotgun (WGS) entry which is preliminary data.</text>
</comment>
<organism evidence="2 3">
    <name type="scientific">Kouleothrix aurantiaca</name>
    <dbReference type="NCBI Taxonomy" id="186479"/>
    <lineage>
        <taxon>Bacteria</taxon>
        <taxon>Bacillati</taxon>
        <taxon>Chloroflexota</taxon>
        <taxon>Chloroflexia</taxon>
        <taxon>Chloroflexales</taxon>
        <taxon>Roseiflexineae</taxon>
        <taxon>Roseiflexaceae</taxon>
        <taxon>Kouleothrix</taxon>
    </lineage>
</organism>
<dbReference type="PANTHER" id="PTHR10098">
    <property type="entry name" value="RAPSYN-RELATED"/>
    <property type="match status" value="1"/>
</dbReference>
<reference evidence="2 3" key="1">
    <citation type="submission" date="2015-09" db="EMBL/GenBank/DDBJ databases">
        <title>Draft genome sequence of Kouleothrix aurantiaca JCM 19913.</title>
        <authorList>
            <person name="Hemp J."/>
        </authorList>
    </citation>
    <scope>NUCLEOTIDE SEQUENCE [LARGE SCALE GENOMIC DNA]</scope>
    <source>
        <strain evidence="2 3">COM-B</strain>
    </source>
</reference>
<protein>
    <submittedName>
        <fullName evidence="2">Uncharacterized protein</fullName>
    </submittedName>
</protein>
<keyword evidence="1" id="KW-0175">Coiled coil</keyword>
<dbReference type="Pfam" id="PF13181">
    <property type="entry name" value="TPR_8"/>
    <property type="match status" value="1"/>
</dbReference>
<feature type="coiled-coil region" evidence="1">
    <location>
        <begin position="153"/>
        <end position="201"/>
    </location>
</feature>
<keyword evidence="3" id="KW-1185">Reference proteome</keyword>
<name>A0A0P9D5A8_9CHLR</name>
<sequence>MTTEDNASFHRRTAEALQGRYSSSTQAPADWREALAWHWEQAGAFAEAVEAILEIAEARMTRLDFTSARRWAERALTLIERLDGEQRHTYDLRAYALALAVLEFGGQYREGLDYARRMLSIAQARNNNEATIRAYLSVGRMQRELGQLASAEVVLQQARNLAASDELSELEAEARLHLAKVHQLQGRHLEALQELQLAQEESEQHDGRLLLARVFSSIGDIYRILGASREAMTFYLRSLSLEQGRGSILGQAILRDKIALSRLAQGKTAEALADAQESLSLRQQINDVVGQARSHTVLGMILQQLGQYAESTAQLEQAVALEAQLQNPRGQGIALLHLGNAARAQRRYDDARSCYTRAIVLTRRDNDQLGLARALERSGDLALEEGRRDKANVYWIESLKIREALHHADEAAELRERIRSGHTPRK</sequence>